<accession>A0ACC0BHU6</accession>
<evidence type="ECO:0000313" key="1">
    <source>
        <dbReference type="EMBL" id="KAI5672241.1"/>
    </source>
</evidence>
<dbReference type="Proteomes" id="UP001060085">
    <property type="component" value="Linkage Group LG03"/>
</dbReference>
<name>A0ACC0BHU6_CATRO</name>
<organism evidence="1 2">
    <name type="scientific">Catharanthus roseus</name>
    <name type="common">Madagascar periwinkle</name>
    <name type="synonym">Vinca rosea</name>
    <dbReference type="NCBI Taxonomy" id="4058"/>
    <lineage>
        <taxon>Eukaryota</taxon>
        <taxon>Viridiplantae</taxon>
        <taxon>Streptophyta</taxon>
        <taxon>Embryophyta</taxon>
        <taxon>Tracheophyta</taxon>
        <taxon>Spermatophyta</taxon>
        <taxon>Magnoliopsida</taxon>
        <taxon>eudicotyledons</taxon>
        <taxon>Gunneridae</taxon>
        <taxon>Pentapetalae</taxon>
        <taxon>asterids</taxon>
        <taxon>lamiids</taxon>
        <taxon>Gentianales</taxon>
        <taxon>Apocynaceae</taxon>
        <taxon>Rauvolfioideae</taxon>
        <taxon>Vinceae</taxon>
        <taxon>Catharanthinae</taxon>
        <taxon>Catharanthus</taxon>
    </lineage>
</organism>
<gene>
    <name evidence="1" type="ORF">M9H77_12605</name>
</gene>
<reference evidence="2" key="1">
    <citation type="journal article" date="2023" name="Nat. Plants">
        <title>Single-cell RNA sequencing provides a high-resolution roadmap for understanding the multicellular compartmentation of specialized metabolism.</title>
        <authorList>
            <person name="Sun S."/>
            <person name="Shen X."/>
            <person name="Li Y."/>
            <person name="Li Y."/>
            <person name="Wang S."/>
            <person name="Li R."/>
            <person name="Zhang H."/>
            <person name="Shen G."/>
            <person name="Guo B."/>
            <person name="Wei J."/>
            <person name="Xu J."/>
            <person name="St-Pierre B."/>
            <person name="Chen S."/>
            <person name="Sun C."/>
        </authorList>
    </citation>
    <scope>NUCLEOTIDE SEQUENCE [LARGE SCALE GENOMIC DNA]</scope>
</reference>
<dbReference type="EMBL" id="CM044703">
    <property type="protein sequence ID" value="KAI5672241.1"/>
    <property type="molecule type" value="Genomic_DNA"/>
</dbReference>
<protein>
    <submittedName>
        <fullName evidence="1">Uncharacterized protein</fullName>
    </submittedName>
</protein>
<keyword evidence="2" id="KW-1185">Reference proteome</keyword>
<proteinExistence type="predicted"/>
<comment type="caution">
    <text evidence="1">The sequence shown here is derived from an EMBL/GenBank/DDBJ whole genome shotgun (WGS) entry which is preliminary data.</text>
</comment>
<evidence type="ECO:0000313" key="2">
    <source>
        <dbReference type="Proteomes" id="UP001060085"/>
    </source>
</evidence>
<sequence length="160" mass="18236">MASVVIREPSSSPSQMAVVMKKVQMIIRNRRDAVPRSMYRTEVLVELREVLGDILGVEQEVDDLLFPITSQWIRKVTVASRARFRICLISITTFYILRVFGFRTPPPPGTSGSFTLYQPISEASSSDEEEREEDMDGVQHFGFGHRVGKKNVRFTPSDWP</sequence>